<comment type="similarity">
    <text evidence="2">Belongs to the SusD family.</text>
</comment>
<evidence type="ECO:0000256" key="4">
    <source>
        <dbReference type="ARBA" id="ARBA00023136"/>
    </source>
</evidence>
<dbReference type="SUPFAM" id="SSF48452">
    <property type="entry name" value="TPR-like"/>
    <property type="match status" value="1"/>
</dbReference>
<proteinExistence type="inferred from homology"/>
<dbReference type="Pfam" id="PF14322">
    <property type="entry name" value="SusD-like_3"/>
    <property type="match status" value="1"/>
</dbReference>
<evidence type="ECO:0000313" key="9">
    <source>
        <dbReference type="Proteomes" id="UP001596163"/>
    </source>
</evidence>
<organism evidence="8 9">
    <name type="scientific">Algoriphagus aquatilis</name>
    <dbReference type="NCBI Taxonomy" id="490186"/>
    <lineage>
        <taxon>Bacteria</taxon>
        <taxon>Pseudomonadati</taxon>
        <taxon>Bacteroidota</taxon>
        <taxon>Cytophagia</taxon>
        <taxon>Cytophagales</taxon>
        <taxon>Cyclobacteriaceae</taxon>
        <taxon>Algoriphagus</taxon>
    </lineage>
</organism>
<protein>
    <submittedName>
        <fullName evidence="8">RagB/SusD family nutrient uptake outer membrane protein</fullName>
    </submittedName>
</protein>
<dbReference type="PROSITE" id="PS51257">
    <property type="entry name" value="PROKAR_LIPOPROTEIN"/>
    <property type="match status" value="1"/>
</dbReference>
<evidence type="ECO:0000313" key="8">
    <source>
        <dbReference type="EMBL" id="MFC5192617.1"/>
    </source>
</evidence>
<reference evidence="9" key="1">
    <citation type="journal article" date="2019" name="Int. J. Syst. Evol. Microbiol.">
        <title>The Global Catalogue of Microorganisms (GCM) 10K type strain sequencing project: providing services to taxonomists for standard genome sequencing and annotation.</title>
        <authorList>
            <consortium name="The Broad Institute Genomics Platform"/>
            <consortium name="The Broad Institute Genome Sequencing Center for Infectious Disease"/>
            <person name="Wu L."/>
            <person name="Ma J."/>
        </authorList>
    </citation>
    <scope>NUCLEOTIDE SEQUENCE [LARGE SCALE GENOMIC DNA]</scope>
    <source>
        <strain evidence="9">CGMCC 1.7030</strain>
    </source>
</reference>
<evidence type="ECO:0000259" key="6">
    <source>
        <dbReference type="Pfam" id="PF07980"/>
    </source>
</evidence>
<dbReference type="EMBL" id="JBHSKS010000009">
    <property type="protein sequence ID" value="MFC5192617.1"/>
    <property type="molecule type" value="Genomic_DNA"/>
</dbReference>
<dbReference type="InterPro" id="IPR011990">
    <property type="entry name" value="TPR-like_helical_dom_sf"/>
</dbReference>
<accession>A0ABW0BXD7</accession>
<evidence type="ECO:0000256" key="3">
    <source>
        <dbReference type="ARBA" id="ARBA00022729"/>
    </source>
</evidence>
<keyword evidence="4" id="KW-0472">Membrane</keyword>
<dbReference type="CDD" id="cd08977">
    <property type="entry name" value="SusD"/>
    <property type="match status" value="1"/>
</dbReference>
<feature type="domain" description="SusD-like N-terminal" evidence="7">
    <location>
        <begin position="44"/>
        <end position="226"/>
    </location>
</feature>
<keyword evidence="3" id="KW-0732">Signal</keyword>
<dbReference type="InterPro" id="IPR033985">
    <property type="entry name" value="SusD-like_N"/>
</dbReference>
<comment type="subcellular location">
    <subcellularLocation>
        <location evidence="1">Cell outer membrane</location>
    </subcellularLocation>
</comment>
<gene>
    <name evidence="8" type="ORF">ACFPIK_12640</name>
</gene>
<dbReference type="Pfam" id="PF07980">
    <property type="entry name" value="SusD_RagB"/>
    <property type="match status" value="1"/>
</dbReference>
<sequence length="475" mass="52264">MKKLLYTLSLSTILLGVTSCEEALNTEPRQSVSANVALQDITGVRSLLISVYDRLQGSDYYGARFMLGPDALADNATVTNAQSNRYLTWTINNFGVHFNIWGNNYGAINEVNYILATDLTKITTTTEANQLRGESLFLRALLYFDLARVYGYEPGREVNGFNLSVIIRTEPVSTASQADFRPRSTNREVYDLIEKDLKEAIGLLTGTNRFRATQAAAHALLSRVYLYQSKWADAEASATSAIGATPATLINSSAVASNYRAAFTSAPNPESVFELAYNAQTETLGFNESLNSLTLRQGGPVAGSGGWGDVIPTPDLLSQYLPQDSRFENFISDTKQGQTALFSRKYVGAIGPFTDNVPLIRLSELYLIRAEARIRQGKLTEGLSDLNTIRARRFPAAFNSAVSTTDPAEAIAAVFAERRLELFFEGHRFFDLKRTGQDIRKGATGPIQYTDVRVLAPIPQAQVELNKLLVQNPGY</sequence>
<evidence type="ECO:0000256" key="1">
    <source>
        <dbReference type="ARBA" id="ARBA00004442"/>
    </source>
</evidence>
<evidence type="ECO:0000256" key="2">
    <source>
        <dbReference type="ARBA" id="ARBA00006275"/>
    </source>
</evidence>
<comment type="caution">
    <text evidence="8">The sequence shown here is derived from an EMBL/GenBank/DDBJ whole genome shotgun (WGS) entry which is preliminary data.</text>
</comment>
<keyword evidence="5" id="KW-0998">Cell outer membrane</keyword>
<feature type="domain" description="RagB/SusD" evidence="6">
    <location>
        <begin position="354"/>
        <end position="475"/>
    </location>
</feature>
<keyword evidence="9" id="KW-1185">Reference proteome</keyword>
<name>A0ABW0BXD7_9BACT</name>
<dbReference type="RefSeq" id="WP_377915799.1">
    <property type="nucleotide sequence ID" value="NZ_JBHSKS010000009.1"/>
</dbReference>
<evidence type="ECO:0000259" key="7">
    <source>
        <dbReference type="Pfam" id="PF14322"/>
    </source>
</evidence>
<evidence type="ECO:0000256" key="5">
    <source>
        <dbReference type="ARBA" id="ARBA00023237"/>
    </source>
</evidence>
<dbReference type="Proteomes" id="UP001596163">
    <property type="component" value="Unassembled WGS sequence"/>
</dbReference>
<dbReference type="Gene3D" id="1.25.40.390">
    <property type="match status" value="1"/>
</dbReference>
<dbReference type="InterPro" id="IPR012944">
    <property type="entry name" value="SusD_RagB_dom"/>
</dbReference>